<dbReference type="CDD" id="cd07302">
    <property type="entry name" value="CHD"/>
    <property type="match status" value="1"/>
</dbReference>
<dbReference type="SMART" id="SM00304">
    <property type="entry name" value="HAMP"/>
    <property type="match status" value="1"/>
</dbReference>
<dbReference type="Gene3D" id="6.10.340.10">
    <property type="match status" value="1"/>
</dbReference>
<accession>A0ABS4PPD4</accession>
<protein>
    <submittedName>
        <fullName evidence="10">Adenylate cyclase</fullName>
        <ecNumber evidence="10">4.6.1.1</ecNumber>
    </submittedName>
</protein>
<dbReference type="PANTHER" id="PTHR43081:SF17">
    <property type="entry name" value="BLL5647 PROTEIN"/>
    <property type="match status" value="1"/>
</dbReference>
<evidence type="ECO:0000256" key="5">
    <source>
        <dbReference type="ARBA" id="ARBA00022989"/>
    </source>
</evidence>
<reference evidence="10 11" key="1">
    <citation type="submission" date="2021-03" db="EMBL/GenBank/DDBJ databases">
        <title>Sequencing the genomes of 1000 actinobacteria strains.</title>
        <authorList>
            <person name="Klenk H.-P."/>
        </authorList>
    </citation>
    <scope>NUCLEOTIDE SEQUENCE [LARGE SCALE GENOMIC DNA]</scope>
    <source>
        <strain evidence="10 11">DSM 45510</strain>
    </source>
</reference>
<comment type="similarity">
    <text evidence="2">Belongs to the adenylyl cyclase class-3 family.</text>
</comment>
<feature type="transmembrane region" description="Helical" evidence="7">
    <location>
        <begin position="146"/>
        <end position="168"/>
    </location>
</feature>
<dbReference type="GO" id="GO:0004016">
    <property type="term" value="F:adenylate cyclase activity"/>
    <property type="evidence" value="ECO:0007669"/>
    <property type="project" value="UniProtKB-EC"/>
</dbReference>
<name>A0ABS4PPD4_9PSEU</name>
<dbReference type="Pfam" id="PF00211">
    <property type="entry name" value="Guanylate_cyc"/>
    <property type="match status" value="1"/>
</dbReference>
<evidence type="ECO:0000256" key="4">
    <source>
        <dbReference type="ARBA" id="ARBA00022692"/>
    </source>
</evidence>
<evidence type="ECO:0000313" key="10">
    <source>
        <dbReference type="EMBL" id="MBP2181279.1"/>
    </source>
</evidence>
<comment type="caution">
    <text evidence="10">The sequence shown here is derived from an EMBL/GenBank/DDBJ whole genome shotgun (WGS) entry which is preliminary data.</text>
</comment>
<comment type="subcellular location">
    <subcellularLocation>
        <location evidence="1">Cell membrane</location>
        <topology evidence="1">Multi-pass membrane protein</topology>
    </subcellularLocation>
</comment>
<evidence type="ECO:0000256" key="6">
    <source>
        <dbReference type="ARBA" id="ARBA00023136"/>
    </source>
</evidence>
<proteinExistence type="inferred from homology"/>
<evidence type="ECO:0000259" key="9">
    <source>
        <dbReference type="PROSITE" id="PS50885"/>
    </source>
</evidence>
<feature type="transmembrane region" description="Helical" evidence="7">
    <location>
        <begin position="29"/>
        <end position="54"/>
    </location>
</feature>
<keyword evidence="3" id="KW-1003">Cell membrane</keyword>
<gene>
    <name evidence="10" type="ORF">JOM49_002805</name>
</gene>
<sequence>MTTTARPLGSWLLGSADQRDTVLRVRLNLLLITSIVLANVIGALVVIALVVLVIPGPSVFAPDLVFWQAVVLPVYVGLSLLVGVVWGRRRAVRTLSWVFEGRAPSQRERRTALRVPIRLARVQAVFWVGATLLFTTVTALELPGAAFKVGFTVAFGGIVVCANSYLLSEFALRPVAARVLSTGPPMRRRVIAGITVRMLLAWLLGTGLPVLGLMLVAVFALIRDDVTTEQLSLAVLVLGAVIGVFGFLLVTLTARATAAPVRTVRAALARVEKGELDTEVAVFDGTELGQLQSGFNRMVDGLRERERIRDLFGRHVGEEVAEKALERQAGLGGEVREVAVLFVDVIGSTTLAATRPPGEVVELLNRFFAVVVSSVHAHDGFVNKFEGDAALAVFGAPADQPDAPGQALAAAREMGRRLVDEVPECQAGIGVAAGPAVAGNIGHESRFEYTVIGDPVNEAARLTELAKAVPGRVVASMAAVEAAAKGEGRCWQQIDETVLRGRTEATRVAAPR</sequence>
<dbReference type="PROSITE" id="PS50125">
    <property type="entry name" value="GUANYLATE_CYCLASE_2"/>
    <property type="match status" value="1"/>
</dbReference>
<dbReference type="SUPFAM" id="SSF158472">
    <property type="entry name" value="HAMP domain-like"/>
    <property type="match status" value="1"/>
</dbReference>
<dbReference type="SMART" id="SM00044">
    <property type="entry name" value="CYCc"/>
    <property type="match status" value="1"/>
</dbReference>
<evidence type="ECO:0000256" key="7">
    <source>
        <dbReference type="SAM" id="Phobius"/>
    </source>
</evidence>
<evidence type="ECO:0000256" key="2">
    <source>
        <dbReference type="ARBA" id="ARBA00005381"/>
    </source>
</evidence>
<dbReference type="EMBL" id="JAGGMS010000001">
    <property type="protein sequence ID" value="MBP2181279.1"/>
    <property type="molecule type" value="Genomic_DNA"/>
</dbReference>
<dbReference type="SUPFAM" id="SSF55073">
    <property type="entry name" value="Nucleotide cyclase"/>
    <property type="match status" value="1"/>
</dbReference>
<keyword evidence="11" id="KW-1185">Reference proteome</keyword>
<keyword evidence="10" id="KW-0456">Lyase</keyword>
<keyword evidence="5 7" id="KW-1133">Transmembrane helix</keyword>
<evidence type="ECO:0000256" key="3">
    <source>
        <dbReference type="ARBA" id="ARBA00022475"/>
    </source>
</evidence>
<dbReference type="InterPro" id="IPR029787">
    <property type="entry name" value="Nucleotide_cyclase"/>
</dbReference>
<dbReference type="Proteomes" id="UP000741013">
    <property type="component" value="Unassembled WGS sequence"/>
</dbReference>
<feature type="transmembrane region" description="Helical" evidence="7">
    <location>
        <begin position="233"/>
        <end position="252"/>
    </location>
</feature>
<keyword evidence="4 7" id="KW-0812">Transmembrane</keyword>
<feature type="transmembrane region" description="Helical" evidence="7">
    <location>
        <begin position="196"/>
        <end position="221"/>
    </location>
</feature>
<dbReference type="PANTHER" id="PTHR43081">
    <property type="entry name" value="ADENYLATE CYCLASE, TERMINAL-DIFFERENTIATION SPECIFIC-RELATED"/>
    <property type="match status" value="1"/>
</dbReference>
<dbReference type="InterPro" id="IPR001054">
    <property type="entry name" value="A/G_cyclase"/>
</dbReference>
<feature type="transmembrane region" description="Helical" evidence="7">
    <location>
        <begin position="66"/>
        <end position="86"/>
    </location>
</feature>
<dbReference type="EC" id="4.6.1.1" evidence="10"/>
<feature type="domain" description="Guanylate cyclase" evidence="8">
    <location>
        <begin position="339"/>
        <end position="463"/>
    </location>
</feature>
<evidence type="ECO:0000313" key="11">
    <source>
        <dbReference type="Proteomes" id="UP000741013"/>
    </source>
</evidence>
<dbReference type="CDD" id="cd06225">
    <property type="entry name" value="HAMP"/>
    <property type="match status" value="1"/>
</dbReference>
<dbReference type="Pfam" id="PF00672">
    <property type="entry name" value="HAMP"/>
    <property type="match status" value="1"/>
</dbReference>
<evidence type="ECO:0000256" key="1">
    <source>
        <dbReference type="ARBA" id="ARBA00004651"/>
    </source>
</evidence>
<dbReference type="RefSeq" id="WP_209664724.1">
    <property type="nucleotide sequence ID" value="NZ_JAGGMS010000001.1"/>
</dbReference>
<keyword evidence="6 7" id="KW-0472">Membrane</keyword>
<organism evidence="10 11">
    <name type="scientific">Amycolatopsis magusensis</name>
    <dbReference type="NCBI Taxonomy" id="882444"/>
    <lineage>
        <taxon>Bacteria</taxon>
        <taxon>Bacillati</taxon>
        <taxon>Actinomycetota</taxon>
        <taxon>Actinomycetes</taxon>
        <taxon>Pseudonocardiales</taxon>
        <taxon>Pseudonocardiaceae</taxon>
        <taxon>Amycolatopsis</taxon>
    </lineage>
</organism>
<feature type="transmembrane region" description="Helical" evidence="7">
    <location>
        <begin position="119"/>
        <end position="140"/>
    </location>
</feature>
<dbReference type="Gene3D" id="3.30.70.1230">
    <property type="entry name" value="Nucleotide cyclase"/>
    <property type="match status" value="1"/>
</dbReference>
<feature type="domain" description="HAMP" evidence="9">
    <location>
        <begin position="255"/>
        <end position="307"/>
    </location>
</feature>
<dbReference type="PROSITE" id="PS50885">
    <property type="entry name" value="HAMP"/>
    <property type="match status" value="1"/>
</dbReference>
<evidence type="ECO:0000259" key="8">
    <source>
        <dbReference type="PROSITE" id="PS50125"/>
    </source>
</evidence>
<dbReference type="InterPro" id="IPR003660">
    <property type="entry name" value="HAMP_dom"/>
</dbReference>
<dbReference type="InterPro" id="IPR050697">
    <property type="entry name" value="Adenylyl/Guanylyl_Cyclase_3/4"/>
</dbReference>